<dbReference type="PANTHER" id="PTHR46796">
    <property type="entry name" value="HTH-TYPE TRANSCRIPTIONAL ACTIVATOR RHAS-RELATED"/>
    <property type="match status" value="1"/>
</dbReference>
<dbReference type="KEGG" id="apac:S7S_06550"/>
<feature type="region of interest" description="Disordered" evidence="4">
    <location>
        <begin position="1"/>
        <end position="29"/>
    </location>
</feature>
<name>A0A0B4XKU2_9GAMM</name>
<keyword evidence="2" id="KW-0238">DNA-binding</keyword>
<dbReference type="PROSITE" id="PS01124">
    <property type="entry name" value="HTH_ARAC_FAMILY_2"/>
    <property type="match status" value="1"/>
</dbReference>
<dbReference type="Pfam" id="PF12833">
    <property type="entry name" value="HTH_18"/>
    <property type="match status" value="1"/>
</dbReference>
<dbReference type="InterPro" id="IPR018060">
    <property type="entry name" value="HTH_AraC"/>
</dbReference>
<dbReference type="Gene3D" id="1.10.10.60">
    <property type="entry name" value="Homeodomain-like"/>
    <property type="match status" value="1"/>
</dbReference>
<organism evidence="6 7">
    <name type="scientific">Isoalcanivorax pacificus W11-5</name>
    <dbReference type="NCBI Taxonomy" id="391936"/>
    <lineage>
        <taxon>Bacteria</taxon>
        <taxon>Pseudomonadati</taxon>
        <taxon>Pseudomonadota</taxon>
        <taxon>Gammaproteobacteria</taxon>
        <taxon>Oceanospirillales</taxon>
        <taxon>Alcanivoracaceae</taxon>
        <taxon>Isoalcanivorax</taxon>
    </lineage>
</organism>
<proteinExistence type="predicted"/>
<dbReference type="RefSeq" id="WP_041025944.1">
    <property type="nucleotide sequence ID" value="NZ_CP004387.1"/>
</dbReference>
<dbReference type="GO" id="GO:0003700">
    <property type="term" value="F:DNA-binding transcription factor activity"/>
    <property type="evidence" value="ECO:0007669"/>
    <property type="project" value="InterPro"/>
</dbReference>
<dbReference type="SUPFAM" id="SSF46689">
    <property type="entry name" value="Homeodomain-like"/>
    <property type="match status" value="1"/>
</dbReference>
<dbReference type="SMART" id="SM00342">
    <property type="entry name" value="HTH_ARAC"/>
    <property type="match status" value="1"/>
</dbReference>
<keyword evidence="7" id="KW-1185">Reference proteome</keyword>
<evidence type="ECO:0000256" key="1">
    <source>
        <dbReference type="ARBA" id="ARBA00023015"/>
    </source>
</evidence>
<reference evidence="6 7" key="1">
    <citation type="journal article" date="2012" name="J. Bacteriol.">
        <title>Genome sequence of an alkane-degrading bacterium, Alcanivorax pacificus type strain W11-5, isolated from deep sea sediment.</title>
        <authorList>
            <person name="Lai Q."/>
            <person name="Shao Z."/>
        </authorList>
    </citation>
    <scope>NUCLEOTIDE SEQUENCE [LARGE SCALE GENOMIC DNA]</scope>
    <source>
        <strain evidence="6 7">W11-5</strain>
    </source>
</reference>
<gene>
    <name evidence="6" type="ORF">S7S_06550</name>
</gene>
<evidence type="ECO:0000259" key="5">
    <source>
        <dbReference type="PROSITE" id="PS01124"/>
    </source>
</evidence>
<keyword evidence="1" id="KW-0805">Transcription regulation</keyword>
<dbReference type="STRING" id="391936.S7S_06550"/>
<feature type="domain" description="HTH araC/xylS-type" evidence="5">
    <location>
        <begin position="51"/>
        <end position="151"/>
    </location>
</feature>
<keyword evidence="3" id="KW-0804">Transcription</keyword>
<evidence type="ECO:0000256" key="3">
    <source>
        <dbReference type="ARBA" id="ARBA00023163"/>
    </source>
</evidence>
<sequence>MTQIQHDNHRARRLRDEAGNEPASGRESWGGQPLVVRLWGGISGRPHDLWLAACRLIDLQLAHPGLDAAFIAARLGCSRATLYRAFADRDLAVAGYIREQRLQRVWCLLHSLPASVPIAEVARRCGFLDSTSFSRLFRRRFGVRARDVRAGG</sequence>
<dbReference type="InterPro" id="IPR009057">
    <property type="entry name" value="Homeodomain-like_sf"/>
</dbReference>
<dbReference type="HOGENOM" id="CLU_1718484_0_0_6"/>
<dbReference type="GO" id="GO:0043565">
    <property type="term" value="F:sequence-specific DNA binding"/>
    <property type="evidence" value="ECO:0007669"/>
    <property type="project" value="InterPro"/>
</dbReference>
<dbReference type="EMBL" id="CP004387">
    <property type="protein sequence ID" value="AJD47726.1"/>
    <property type="molecule type" value="Genomic_DNA"/>
</dbReference>
<dbReference type="PANTHER" id="PTHR46796:SF6">
    <property type="entry name" value="ARAC SUBFAMILY"/>
    <property type="match status" value="1"/>
</dbReference>
<evidence type="ECO:0000256" key="2">
    <source>
        <dbReference type="ARBA" id="ARBA00023125"/>
    </source>
</evidence>
<evidence type="ECO:0000256" key="4">
    <source>
        <dbReference type="SAM" id="MobiDB-lite"/>
    </source>
</evidence>
<dbReference type="InterPro" id="IPR050204">
    <property type="entry name" value="AraC_XylS_family_regulators"/>
</dbReference>
<accession>A0A0B4XKU2</accession>
<evidence type="ECO:0000313" key="7">
    <source>
        <dbReference type="Proteomes" id="UP000006764"/>
    </source>
</evidence>
<dbReference type="AlphaFoldDB" id="A0A0B4XKU2"/>
<dbReference type="Proteomes" id="UP000006764">
    <property type="component" value="Chromosome"/>
</dbReference>
<evidence type="ECO:0000313" key="6">
    <source>
        <dbReference type="EMBL" id="AJD47726.1"/>
    </source>
</evidence>
<protein>
    <submittedName>
        <fullName evidence="6">AraC family transcriptional regulator</fullName>
    </submittedName>
</protein>